<evidence type="ECO:0000259" key="1">
    <source>
        <dbReference type="Pfam" id="PF07717"/>
    </source>
</evidence>
<dbReference type="Pfam" id="PF07717">
    <property type="entry name" value="OB_NTP_bind"/>
    <property type="match status" value="1"/>
</dbReference>
<dbReference type="AlphaFoldDB" id="A0A3B0YMY8"/>
<accession>A0A3B0YMY8</accession>
<organism evidence="3">
    <name type="scientific">hydrothermal vent metagenome</name>
    <dbReference type="NCBI Taxonomy" id="652676"/>
    <lineage>
        <taxon>unclassified sequences</taxon>
        <taxon>metagenomes</taxon>
        <taxon>ecological metagenomes</taxon>
    </lineage>
</organism>
<name>A0A3B0YMY8_9ZZZZ</name>
<protein>
    <submittedName>
        <fullName evidence="3">ATP-dependent helicase HrpA</fullName>
    </submittedName>
</protein>
<proteinExistence type="predicted"/>
<feature type="domain" description="RNA helicase HrpA C-terminal" evidence="2">
    <location>
        <begin position="83"/>
        <end position="662"/>
    </location>
</feature>
<dbReference type="EMBL" id="UOFK01000103">
    <property type="protein sequence ID" value="VAW76957.1"/>
    <property type="molecule type" value="Genomic_DNA"/>
</dbReference>
<dbReference type="Pfam" id="PF11898">
    <property type="entry name" value="DUF3418"/>
    <property type="match status" value="1"/>
</dbReference>
<sequence length="671" mass="76347">GLLGNIALQSEPGEYLGARNLKFVLFPGSGLVKKRPKWLAAAELVETGRRYLRTAAAIEPGWVEPLATDLLKRSYSEPHWEQKRAQVVACERVTLYGLPLVQSRKIDFSRIDAEVSRELFIRHALVQGEYRTHLAFAGANRRLLDKLDQLEAKSRRRDLLADEDILYDFFDQRLPASVYEARSFEKWWKQAKKQQPELLNLTPELLMQHDAAEVTAEQYPDKLEVRGLQLPLQYRFSPGDSDDGVRVRVPLAALNQLRGVDFDWLVPGLLKEKCTLLIKSLPKPLRRHFVPAPDFAERCLQAMDVRSGSLINALSQQLTRISGVNIPIDAWRPERLPAHLSVFYEVVDTGRQVLGGNIDLQQLQQTLAGKCQESVGKLTDARFERQDVRRWDFNELPEYIEIDTDGLKLRAYPALTKAGDQINLCLFDHPDNAASAHAEGLLALYRLCAGSRVKDIRRSVQQMDKQSLWFSTLGKAGDLQKDLENAVLQAAFIPAGKAVRTAEAFEQQLDVGRQSLLQHAVSMGDRSYAVLDEFRQLNNRLSKALTPQFLAAATDIRAQLAQLVYPGFIGATPPEWLPHLPRYLRAARQRLENLASNINRDRQHTLEVARHWQRYQQALTKIRSADGLLKYRWMIEELRVSLFAQNLGTSEKVSSQRLDKLWLAIEALKHQ</sequence>
<keyword evidence="3" id="KW-0378">Hydrolase</keyword>
<dbReference type="GO" id="GO:0004386">
    <property type="term" value="F:helicase activity"/>
    <property type="evidence" value="ECO:0007669"/>
    <property type="project" value="UniProtKB-KW"/>
</dbReference>
<dbReference type="InterPro" id="IPR024590">
    <property type="entry name" value="HrpA_C"/>
</dbReference>
<gene>
    <name evidence="3" type="ORF">MNBD_GAMMA13-2023</name>
</gene>
<evidence type="ECO:0000259" key="2">
    <source>
        <dbReference type="Pfam" id="PF11898"/>
    </source>
</evidence>
<dbReference type="InterPro" id="IPR011709">
    <property type="entry name" value="DEAD-box_helicase_OB_fold"/>
</dbReference>
<feature type="non-terminal residue" evidence="3">
    <location>
        <position position="1"/>
    </location>
</feature>
<feature type="domain" description="DEAD-box helicase OB fold" evidence="1">
    <location>
        <begin position="1"/>
        <end position="68"/>
    </location>
</feature>
<evidence type="ECO:0000313" key="3">
    <source>
        <dbReference type="EMBL" id="VAW76957.1"/>
    </source>
</evidence>
<keyword evidence="3" id="KW-0347">Helicase</keyword>
<reference evidence="3" key="1">
    <citation type="submission" date="2018-06" db="EMBL/GenBank/DDBJ databases">
        <authorList>
            <person name="Zhirakovskaya E."/>
        </authorList>
    </citation>
    <scope>NUCLEOTIDE SEQUENCE</scope>
</reference>
<keyword evidence="3" id="KW-0547">Nucleotide-binding</keyword>
<keyword evidence="3" id="KW-0067">ATP-binding</keyword>